<organism evidence="2 3">
    <name type="scientific">Pseudomonas protegens</name>
    <dbReference type="NCBI Taxonomy" id="380021"/>
    <lineage>
        <taxon>Bacteria</taxon>
        <taxon>Pseudomonadati</taxon>
        <taxon>Pseudomonadota</taxon>
        <taxon>Gammaproteobacteria</taxon>
        <taxon>Pseudomonadales</taxon>
        <taxon>Pseudomonadaceae</taxon>
        <taxon>Pseudomonas</taxon>
    </lineage>
</organism>
<name>A0ABY2VI90_9PSED</name>
<dbReference type="RefSeq" id="WP_138641111.1">
    <property type="nucleotide sequence ID" value="NZ_CP022097.2"/>
</dbReference>
<comment type="caution">
    <text evidence="2">The sequence shown here is derived from an EMBL/GenBank/DDBJ whole genome shotgun (WGS) entry which is preliminary data.</text>
</comment>
<evidence type="ECO:0000256" key="1">
    <source>
        <dbReference type="SAM" id="MobiDB-lite"/>
    </source>
</evidence>
<keyword evidence="3" id="KW-1185">Reference proteome</keyword>
<accession>A0ABY2VI90</accession>
<gene>
    <name evidence="2" type="ORF">FEF10_20470</name>
</gene>
<protein>
    <submittedName>
        <fullName evidence="2">Uncharacterized protein</fullName>
    </submittedName>
</protein>
<feature type="compositionally biased region" description="Basic residues" evidence="1">
    <location>
        <begin position="82"/>
        <end position="95"/>
    </location>
</feature>
<dbReference type="EMBL" id="VAVY01000003">
    <property type="protein sequence ID" value="TMM62471.1"/>
    <property type="molecule type" value="Genomic_DNA"/>
</dbReference>
<reference evidence="2 3" key="1">
    <citation type="submission" date="2019-05" db="EMBL/GenBank/DDBJ databases">
        <title>Identification and Biocontrol Activity Analysis of Biocontrol Strain PF-1 Based on Genome-wide Data.</title>
        <authorList>
            <person name="Qi J."/>
        </authorList>
    </citation>
    <scope>NUCLEOTIDE SEQUENCE [LARGE SCALE GENOMIC DNA]</scope>
    <source>
        <strain evidence="2 3">PF-1</strain>
    </source>
</reference>
<dbReference type="Proteomes" id="UP000310095">
    <property type="component" value="Unassembled WGS sequence"/>
</dbReference>
<feature type="region of interest" description="Disordered" evidence="1">
    <location>
        <begin position="82"/>
        <end position="103"/>
    </location>
</feature>
<sequence length="113" mass="12796">MSTTISYRFGHALGTLYREFLRVFKTPHPVDSKPNPVLVEVSAFTPLRKDWDTLCRVPAIVRNKGVDLNHWFDTHTTAFVPPKRKRTPSASRKMKSPSPRLGSLDQLIAPIAL</sequence>
<proteinExistence type="predicted"/>
<evidence type="ECO:0000313" key="3">
    <source>
        <dbReference type="Proteomes" id="UP000310095"/>
    </source>
</evidence>
<evidence type="ECO:0000313" key="2">
    <source>
        <dbReference type="EMBL" id="TMM62471.1"/>
    </source>
</evidence>